<dbReference type="GO" id="GO:0020037">
    <property type="term" value="F:heme binding"/>
    <property type="evidence" value="ECO:0007669"/>
    <property type="project" value="InterPro"/>
</dbReference>
<dbReference type="InterPro" id="IPR010255">
    <property type="entry name" value="Haem_peroxidase_sf"/>
</dbReference>
<dbReference type="Gene3D" id="1.20.120.1770">
    <property type="match status" value="1"/>
</dbReference>
<evidence type="ECO:0000313" key="15">
    <source>
        <dbReference type="Proteomes" id="UP001212841"/>
    </source>
</evidence>
<dbReference type="CDD" id="cd08760">
    <property type="entry name" value="Cyt_b561_FRRS1_like"/>
    <property type="match status" value="1"/>
</dbReference>
<dbReference type="SUPFAM" id="SSF55856">
    <property type="entry name" value="Cytochrome b5-like heme/steroid binding domain"/>
    <property type="match status" value="1"/>
</dbReference>
<organism evidence="14 15">
    <name type="scientific">Rhizophlyctis rosea</name>
    <dbReference type="NCBI Taxonomy" id="64517"/>
    <lineage>
        <taxon>Eukaryota</taxon>
        <taxon>Fungi</taxon>
        <taxon>Fungi incertae sedis</taxon>
        <taxon>Chytridiomycota</taxon>
        <taxon>Chytridiomycota incertae sedis</taxon>
        <taxon>Chytridiomycetes</taxon>
        <taxon>Rhizophlyctidales</taxon>
        <taxon>Rhizophlyctidaceae</taxon>
        <taxon>Rhizophlyctis</taxon>
    </lineage>
</organism>
<dbReference type="InterPro" id="IPR008333">
    <property type="entry name" value="Cbr1-like_FAD-bd_dom"/>
</dbReference>
<name>A0AAD5X598_9FUNG</name>
<feature type="binding site" description="axial binding residue" evidence="7">
    <location>
        <position position="286"/>
    </location>
    <ligand>
        <name>heme b</name>
        <dbReference type="ChEBI" id="CHEBI:60344"/>
    </ligand>
    <ligandPart>
        <name>Fe</name>
        <dbReference type="ChEBI" id="CHEBI:18248"/>
    </ligandPart>
</feature>
<comment type="cofactor">
    <cofactor evidence="1">
        <name>FAD</name>
        <dbReference type="ChEBI" id="CHEBI:57692"/>
    </cofactor>
</comment>
<comment type="caution">
    <text evidence="14">The sequence shown here is derived from an EMBL/GenBank/DDBJ whole genome shotgun (WGS) entry which is preliminary data.</text>
</comment>
<dbReference type="GO" id="GO:0046872">
    <property type="term" value="F:metal ion binding"/>
    <property type="evidence" value="ECO:0007669"/>
    <property type="project" value="UniProtKB-KW"/>
</dbReference>
<dbReference type="SUPFAM" id="SSF48113">
    <property type="entry name" value="Heme-dependent peroxidases"/>
    <property type="match status" value="1"/>
</dbReference>
<dbReference type="Pfam" id="PF00970">
    <property type="entry name" value="FAD_binding_6"/>
    <property type="match status" value="1"/>
</dbReference>
<evidence type="ECO:0000259" key="13">
    <source>
        <dbReference type="PROSITE" id="PS51384"/>
    </source>
</evidence>
<evidence type="ECO:0000256" key="10">
    <source>
        <dbReference type="SAM" id="Phobius"/>
    </source>
</evidence>
<dbReference type="InterPro" id="IPR017938">
    <property type="entry name" value="Riboflavin_synthase-like_b-brl"/>
</dbReference>
<feature type="domain" description="Cytochrome b5 heme-binding" evidence="12">
    <location>
        <begin position="929"/>
        <end position="1022"/>
    </location>
</feature>
<dbReference type="Pfam" id="PF00018">
    <property type="entry name" value="SH3_1"/>
    <property type="match status" value="1"/>
</dbReference>
<dbReference type="PANTHER" id="PTHR11475">
    <property type="entry name" value="OXIDASE/PEROXIDASE"/>
    <property type="match status" value="1"/>
</dbReference>
<keyword evidence="10" id="KW-1133">Transmembrane helix</keyword>
<dbReference type="PROSITE" id="PS50292">
    <property type="entry name" value="PEROXIDASE_3"/>
    <property type="match status" value="1"/>
</dbReference>
<dbReference type="CDD" id="cd00174">
    <property type="entry name" value="SH3"/>
    <property type="match status" value="1"/>
</dbReference>
<dbReference type="InterPro" id="IPR037120">
    <property type="entry name" value="Haem_peroxidase_sf_animal"/>
</dbReference>
<evidence type="ECO:0000256" key="1">
    <source>
        <dbReference type="ARBA" id="ARBA00001974"/>
    </source>
</evidence>
<dbReference type="PRINTS" id="PR00457">
    <property type="entry name" value="ANPEROXIDASE"/>
</dbReference>
<dbReference type="Gene3D" id="3.10.120.10">
    <property type="entry name" value="Cytochrome b5-like heme/steroid binding domain"/>
    <property type="match status" value="1"/>
</dbReference>
<dbReference type="InterPro" id="IPR017927">
    <property type="entry name" value="FAD-bd_FR_type"/>
</dbReference>
<feature type="transmembrane region" description="Helical" evidence="10">
    <location>
        <begin position="712"/>
        <end position="735"/>
    </location>
</feature>
<dbReference type="Proteomes" id="UP001212841">
    <property type="component" value="Unassembled WGS sequence"/>
</dbReference>
<evidence type="ECO:0000256" key="4">
    <source>
        <dbReference type="ARBA" id="ARBA00022525"/>
    </source>
</evidence>
<keyword evidence="4" id="KW-0964">Secreted</keyword>
<dbReference type="SUPFAM" id="SSF49344">
    <property type="entry name" value="CBD9-like"/>
    <property type="match status" value="1"/>
</dbReference>
<feature type="transmembrane region" description="Helical" evidence="10">
    <location>
        <begin position="685"/>
        <end position="705"/>
    </location>
</feature>
<keyword evidence="5" id="KW-0560">Oxidoreductase</keyword>
<dbReference type="Gene3D" id="2.30.30.40">
    <property type="entry name" value="SH3 Domains"/>
    <property type="match status" value="1"/>
</dbReference>
<dbReference type="Gene3D" id="2.40.30.10">
    <property type="entry name" value="Translation factors"/>
    <property type="match status" value="1"/>
</dbReference>
<feature type="transmembrane region" description="Helical" evidence="10">
    <location>
        <begin position="780"/>
        <end position="797"/>
    </location>
</feature>
<keyword evidence="15" id="KW-1185">Reference proteome</keyword>
<dbReference type="InterPro" id="IPR001452">
    <property type="entry name" value="SH3_domain"/>
</dbReference>
<keyword evidence="6" id="KW-0325">Glycoprotein</keyword>
<dbReference type="SMART" id="SM00326">
    <property type="entry name" value="SH3"/>
    <property type="match status" value="1"/>
</dbReference>
<dbReference type="EMBL" id="JADGJD010000061">
    <property type="protein sequence ID" value="KAJ3055769.1"/>
    <property type="molecule type" value="Genomic_DNA"/>
</dbReference>
<evidence type="ECO:0000313" key="14">
    <source>
        <dbReference type="EMBL" id="KAJ3055769.1"/>
    </source>
</evidence>
<keyword evidence="7" id="KW-0349">Heme</keyword>
<dbReference type="PANTHER" id="PTHR11475:SF4">
    <property type="entry name" value="CHORION PEROXIDASE"/>
    <property type="match status" value="1"/>
</dbReference>
<dbReference type="GO" id="GO:0006979">
    <property type="term" value="P:response to oxidative stress"/>
    <property type="evidence" value="ECO:0007669"/>
    <property type="project" value="InterPro"/>
</dbReference>
<dbReference type="SUPFAM" id="SSF63380">
    <property type="entry name" value="Riboflavin synthase domain-like"/>
    <property type="match status" value="1"/>
</dbReference>
<dbReference type="Pfam" id="PF03098">
    <property type="entry name" value="An_peroxidase"/>
    <property type="match status" value="1"/>
</dbReference>
<evidence type="ECO:0000256" key="6">
    <source>
        <dbReference type="ARBA" id="ARBA00023180"/>
    </source>
</evidence>
<dbReference type="PROSITE" id="PS50002">
    <property type="entry name" value="SH3"/>
    <property type="match status" value="1"/>
</dbReference>
<keyword evidence="10" id="KW-0472">Membrane</keyword>
<evidence type="ECO:0000256" key="3">
    <source>
        <dbReference type="ARBA" id="ARBA00022443"/>
    </source>
</evidence>
<keyword evidence="7" id="KW-0479">Metal-binding</keyword>
<dbReference type="GO" id="GO:0005576">
    <property type="term" value="C:extracellular region"/>
    <property type="evidence" value="ECO:0007669"/>
    <property type="project" value="UniProtKB-SubCell"/>
</dbReference>
<feature type="domain" description="FAD-binding FR-type" evidence="13">
    <location>
        <begin position="1147"/>
        <end position="1261"/>
    </location>
</feature>
<feature type="domain" description="SH3" evidence="11">
    <location>
        <begin position="1307"/>
        <end position="1368"/>
    </location>
</feature>
<feature type="transmembrane region" description="Helical" evidence="10">
    <location>
        <begin position="809"/>
        <end position="832"/>
    </location>
</feature>
<dbReference type="GO" id="GO:0004601">
    <property type="term" value="F:peroxidase activity"/>
    <property type="evidence" value="ECO:0007669"/>
    <property type="project" value="InterPro"/>
</dbReference>
<evidence type="ECO:0000256" key="5">
    <source>
        <dbReference type="ARBA" id="ARBA00023002"/>
    </source>
</evidence>
<feature type="transmembrane region" description="Helical" evidence="10">
    <location>
        <begin position="750"/>
        <end position="768"/>
    </location>
</feature>
<comment type="subcellular location">
    <subcellularLocation>
        <location evidence="2">Secreted</location>
    </subcellularLocation>
</comment>
<dbReference type="InterPro" id="IPR036028">
    <property type="entry name" value="SH3-like_dom_sf"/>
</dbReference>
<keyword evidence="10" id="KW-0812">Transmembrane</keyword>
<protein>
    <submittedName>
        <fullName evidence="14">Uncharacterized protein</fullName>
    </submittedName>
</protein>
<evidence type="ECO:0000259" key="12">
    <source>
        <dbReference type="PROSITE" id="PS50255"/>
    </source>
</evidence>
<dbReference type="InterPro" id="IPR036400">
    <property type="entry name" value="Cyt_B5-like_heme/steroid_sf"/>
</dbReference>
<dbReference type="PROSITE" id="PS50255">
    <property type="entry name" value="CYTOCHROME_B5_2"/>
    <property type="match status" value="1"/>
</dbReference>
<dbReference type="Gene3D" id="3.40.50.80">
    <property type="entry name" value="Nucleotide-binding domain of ferredoxin-NADP reductase (FNR) module"/>
    <property type="match status" value="1"/>
</dbReference>
<dbReference type="Gene3D" id="1.10.640.10">
    <property type="entry name" value="Haem peroxidase domain superfamily, animal type"/>
    <property type="match status" value="1"/>
</dbReference>
<dbReference type="InterPro" id="IPR019791">
    <property type="entry name" value="Haem_peroxidase_animal"/>
</dbReference>
<gene>
    <name evidence="14" type="ORF">HK097_009339</name>
</gene>
<accession>A0AAD5X598</accession>
<dbReference type="InterPro" id="IPR039261">
    <property type="entry name" value="FNR_nucleotide-bd"/>
</dbReference>
<sequence>MNTLWGAALESYSRGNLPFVDWYTQPSNFVNARNVSHTLAAMKTEMSPRNLTDFVTYWAEFITMDITRTFRAPTNVQVGIPLGADDTGGVAANSTNSGPGRNMTMFRVTSQASSTQTKINQATAWLDASMIYGVDDDHNRMVRSETGGTLRLNPNGRLPYTGVQQDPHYRNLTVWVNTGTPGPNLFPFATVTGNTHPILQSLFILFMREHNRKVDLIKKKNPNILDDDAYGLARRHVAALIQQITYYEYLPVVFGVNPLPLYKGYNLTINPAIDAFFETVSFRYGHSEVNNFQRFTYPVGESDDLPLNGLIFDNQPVIQRGIEGFLGGAARTVQQKPVVAVVDTLRNVLFGNRPMDLFALDLERSRDFGIPSYNDVRVAFGRPRARNWSDVTSNQIYQEYLRATYGNVDALDALVGGQMEDRSDGTNIGPLFHDNIVDQFRRIRDGDRFWFEDSGGPGQPDADDFKEIKSTTLRDVIIRNSNPGALPPLPANIWAIVPPLTSLPPPSNKLKYHVDLVPDILRISFQMESDNVRLLIECTAIAWCGIGFGTGMADADFLVFHSDDMGQVKVEELATMGRGAQPVGRMRNETLINISSASQAGGVMSVELVRKNTGAVGRNFVQHSGFTGIIYAFHPGPKVLDPSGGYGWFLFHGLANCGVNEIDFATGASNVISTGSSSDRQTSHAMGMGITWGVIFPFAVFYSRFLRHTKGWLWVHITLQTVGSLIVLFMAGWILSDPLSDMNAPNVPPHAYLGFVLIGLVVIQLLLGTLNQQRLQSERLASIGLGVNVLWPMVSGAGGPGVGIGHPVWAGYLVGVAGWVIIFLIAECFFIYKVRAVPKANQPTVTSRIRSSIIASRNRRNDSQSSRTEMLAITGIGGEKDLSRDSSLNSVHGGKNVRQSLSLKRTSTRSVSMKGMMSLKFDLEDGAKRTLFTWKEIGDRILAGEMLVVGNGRYVYDIAPWAPHHPGGRLVLNAVIGTDITVDFFNEADFDGAAYTPRKVVKKKHSEVPRSQAQAAAAARLMHRNNSDFGRRESGGSYRDRESERSMGPDMTDRSPSSMSGEEEDVTAGTPQLNLSEVEWNAVRKARMTHRHGRFAVQKLVTFMIGEITDDSGLPVALADIGTRDEKGLSGSGPGANTANMRPFNRYEFRRYALVHKVQANSKDALIPVYRMRFALVYPFHALRKNEPLRFLPGQCIEIVDRLVGHGLVPRYYTPISGSPACFDVLVKCYPDGLMGTNLMKRKPGDRQFKIRGPFGTPLLSPEKPISMKISDSLVYGLGGYYQTLVLVGGGAGVSPCLQFIKEYFLPIGRTVVANEEYLPEQADELPLVPGDKISVLHESGDGWAYGINRATHDEGSFPLSLVTPPPGLHVRVLLINCVRSQGDITGTDILSPALRAYPSLLSIHHFVSRRPSYPVAVPPPGEITYGRLTPEILEKMVRPLWRDTAHVPARRVVVCGPSMLESMVFDTLMDDCGVEAEDIFVLPPNSYYSTEKGRTG</sequence>
<keyword evidence="7" id="KW-0408">Iron</keyword>
<dbReference type="Pfam" id="PF00173">
    <property type="entry name" value="Cyt-b5"/>
    <property type="match status" value="1"/>
</dbReference>
<reference evidence="14" key="1">
    <citation type="submission" date="2020-05" db="EMBL/GenBank/DDBJ databases">
        <title>Phylogenomic resolution of chytrid fungi.</title>
        <authorList>
            <person name="Stajich J.E."/>
            <person name="Amses K."/>
            <person name="Simmons R."/>
            <person name="Seto K."/>
            <person name="Myers J."/>
            <person name="Bonds A."/>
            <person name="Quandt C.A."/>
            <person name="Barry K."/>
            <person name="Liu P."/>
            <person name="Grigoriev I."/>
            <person name="Longcore J.E."/>
            <person name="James T.Y."/>
        </authorList>
    </citation>
    <scope>NUCLEOTIDE SEQUENCE</scope>
    <source>
        <strain evidence="14">JEL0318</strain>
    </source>
</reference>
<proteinExistence type="predicted"/>
<dbReference type="InterPro" id="IPR001199">
    <property type="entry name" value="Cyt_B5-like_heme/steroid-bd"/>
</dbReference>
<dbReference type="SUPFAM" id="SSF50044">
    <property type="entry name" value="SH3-domain"/>
    <property type="match status" value="1"/>
</dbReference>
<evidence type="ECO:0000256" key="2">
    <source>
        <dbReference type="ARBA" id="ARBA00004613"/>
    </source>
</evidence>
<feature type="compositionally biased region" description="Basic and acidic residues" evidence="9">
    <location>
        <begin position="1025"/>
        <end position="1053"/>
    </location>
</feature>
<dbReference type="PROSITE" id="PS51384">
    <property type="entry name" value="FAD_FR"/>
    <property type="match status" value="1"/>
</dbReference>
<evidence type="ECO:0000256" key="9">
    <source>
        <dbReference type="SAM" id="MobiDB-lite"/>
    </source>
</evidence>
<evidence type="ECO:0000256" key="7">
    <source>
        <dbReference type="PIRSR" id="PIRSR619791-2"/>
    </source>
</evidence>
<evidence type="ECO:0000256" key="8">
    <source>
        <dbReference type="PROSITE-ProRule" id="PRU00192"/>
    </source>
</evidence>
<dbReference type="SUPFAM" id="SSF52343">
    <property type="entry name" value="Ferredoxin reductase-like, C-terminal NADP-linked domain"/>
    <property type="match status" value="1"/>
</dbReference>
<evidence type="ECO:0000259" key="11">
    <source>
        <dbReference type="PROSITE" id="PS50002"/>
    </source>
</evidence>
<feature type="region of interest" description="Disordered" evidence="9">
    <location>
        <begin position="1014"/>
        <end position="1073"/>
    </location>
</feature>
<keyword evidence="3 8" id="KW-0728">SH3 domain</keyword>